<dbReference type="GeneID" id="58098735"/>
<sequence>MLSIKSGDLKKNYKIKEMNIKNQHMRHRLNALGLVNGTKLKIKQKCLFKGPCILEVNGQCLSIRGCDACQIELEEAND</sequence>
<protein>
    <submittedName>
        <fullName evidence="3">FeoA domain-containing protein</fullName>
    </submittedName>
    <submittedName>
        <fullName evidence="4">Ferrous iron transporter A</fullName>
    </submittedName>
</protein>
<dbReference type="InterPro" id="IPR052713">
    <property type="entry name" value="FeoA"/>
</dbReference>
<feature type="domain" description="Ferrous iron transporter FeoA-like" evidence="2">
    <location>
        <begin position="4"/>
        <end position="75"/>
    </location>
</feature>
<reference evidence="4" key="2">
    <citation type="submission" date="2018-03" db="EMBL/GenBank/DDBJ databases">
        <authorList>
            <person name="Keele B.F."/>
        </authorList>
    </citation>
    <scope>NUCLEOTIDE SEQUENCE</scope>
    <source>
        <strain evidence="4">SNUC 3829</strain>
    </source>
</reference>
<reference evidence="3 6" key="3">
    <citation type="submission" date="2023-03" db="EMBL/GenBank/DDBJ databases">
        <title>Bacterial isolates from washroom surfaces on a university campus.</title>
        <authorList>
            <person name="Holman D.B."/>
            <person name="Gzyl K.E."/>
            <person name="Taheri A.E."/>
        </authorList>
    </citation>
    <scope>NUCLEOTIDE SEQUENCE [LARGE SCALE GENOMIC DNA]</scope>
    <source>
        <strain evidence="3 6">RD01</strain>
    </source>
</reference>
<name>A0A2T4LVW7_9STAP</name>
<dbReference type="RefSeq" id="WP_040030384.1">
    <property type="nucleotide sequence ID" value="NZ_CP033735.1"/>
</dbReference>
<dbReference type="PANTHER" id="PTHR42954">
    <property type="entry name" value="FE(2+) TRANSPORT PROTEIN A"/>
    <property type="match status" value="1"/>
</dbReference>
<dbReference type="EMBL" id="JAROYR010000011">
    <property type="protein sequence ID" value="MDH5158417.1"/>
    <property type="molecule type" value="Genomic_DNA"/>
</dbReference>
<dbReference type="Pfam" id="PF04023">
    <property type="entry name" value="FeoA"/>
    <property type="match status" value="1"/>
</dbReference>
<dbReference type="InterPro" id="IPR008988">
    <property type="entry name" value="Transcriptional_repressor_C"/>
</dbReference>
<evidence type="ECO:0000256" key="1">
    <source>
        <dbReference type="ARBA" id="ARBA00023004"/>
    </source>
</evidence>
<dbReference type="Gene3D" id="2.30.30.90">
    <property type="match status" value="1"/>
</dbReference>
<dbReference type="STRING" id="29382.BZ166_04385"/>
<organism evidence="4 5">
    <name type="scientific">Staphylococcus cohnii</name>
    <dbReference type="NCBI Taxonomy" id="29382"/>
    <lineage>
        <taxon>Bacteria</taxon>
        <taxon>Bacillati</taxon>
        <taxon>Bacillota</taxon>
        <taxon>Bacilli</taxon>
        <taxon>Bacillales</taxon>
        <taxon>Staphylococcaceae</taxon>
        <taxon>Staphylococcus</taxon>
        <taxon>Staphylococcus cohnii species complex</taxon>
    </lineage>
</organism>
<evidence type="ECO:0000313" key="6">
    <source>
        <dbReference type="Proteomes" id="UP001159200"/>
    </source>
</evidence>
<evidence type="ECO:0000313" key="3">
    <source>
        <dbReference type="EMBL" id="MDH5158417.1"/>
    </source>
</evidence>
<evidence type="ECO:0000259" key="2">
    <source>
        <dbReference type="SMART" id="SM00899"/>
    </source>
</evidence>
<dbReference type="SMART" id="SM00899">
    <property type="entry name" value="FeoA"/>
    <property type="match status" value="1"/>
</dbReference>
<dbReference type="InterPro" id="IPR038157">
    <property type="entry name" value="FeoA_core_dom"/>
</dbReference>
<gene>
    <name evidence="4" type="ORF">BUY34_00730</name>
    <name evidence="3" type="ORF">P5X59_08805</name>
</gene>
<dbReference type="InterPro" id="IPR007167">
    <property type="entry name" value="Fe-transptr_FeoA-like"/>
</dbReference>
<reference evidence="4 5" key="1">
    <citation type="journal article" date="2016" name="Front. Microbiol.">
        <title>Comprehensive Phylogenetic Analysis of Bovine Non-aureus Staphylococci Species Based on Whole-Genome Sequencing.</title>
        <authorList>
            <person name="Naushad S."/>
            <person name="Barkema H.W."/>
            <person name="Luby C."/>
            <person name="Condas L.A."/>
            <person name="Nobrega D.B."/>
            <person name="Carson D.A."/>
            <person name="De Buck J."/>
        </authorList>
    </citation>
    <scope>NUCLEOTIDE SEQUENCE [LARGE SCALE GENOMIC DNA]</scope>
    <source>
        <strain evidence="4 5">SNUC 3829</strain>
    </source>
</reference>
<dbReference type="SUPFAM" id="SSF50037">
    <property type="entry name" value="C-terminal domain of transcriptional repressors"/>
    <property type="match status" value="1"/>
</dbReference>
<evidence type="ECO:0000313" key="4">
    <source>
        <dbReference type="EMBL" id="PTF67667.1"/>
    </source>
</evidence>
<keyword evidence="6" id="KW-1185">Reference proteome</keyword>
<comment type="caution">
    <text evidence="4">The sequence shown here is derived from an EMBL/GenBank/DDBJ whole genome shotgun (WGS) entry which is preliminary data.</text>
</comment>
<dbReference type="PANTHER" id="PTHR42954:SF1">
    <property type="entry name" value="FERROUS IRON TRANSPORTER FEOA DOMAIN-CONTAINING PROTEIN"/>
    <property type="match status" value="1"/>
</dbReference>
<proteinExistence type="predicted"/>
<dbReference type="Proteomes" id="UP001159200">
    <property type="component" value="Unassembled WGS sequence"/>
</dbReference>
<dbReference type="AlphaFoldDB" id="A0A2T4LVW7"/>
<evidence type="ECO:0000313" key="5">
    <source>
        <dbReference type="Proteomes" id="UP000241208"/>
    </source>
</evidence>
<dbReference type="EMBL" id="PYZR01000003">
    <property type="protein sequence ID" value="PTF67667.1"/>
    <property type="molecule type" value="Genomic_DNA"/>
</dbReference>
<accession>A0A2T4LVW7</accession>
<keyword evidence="1" id="KW-0408">Iron</keyword>
<dbReference type="GO" id="GO:0046914">
    <property type="term" value="F:transition metal ion binding"/>
    <property type="evidence" value="ECO:0007669"/>
    <property type="project" value="InterPro"/>
</dbReference>
<dbReference type="Proteomes" id="UP000241208">
    <property type="component" value="Unassembled WGS sequence"/>
</dbReference>